<accession>A0A2G2ZDD1</accession>
<dbReference type="InterPro" id="IPR000425">
    <property type="entry name" value="MIP"/>
</dbReference>
<feature type="transmembrane region" description="Helical" evidence="7">
    <location>
        <begin position="77"/>
        <end position="99"/>
    </location>
</feature>
<dbReference type="GO" id="GO:0015267">
    <property type="term" value="F:channel activity"/>
    <property type="evidence" value="ECO:0007669"/>
    <property type="project" value="InterPro"/>
</dbReference>
<dbReference type="Proteomes" id="UP000222542">
    <property type="component" value="Unassembled WGS sequence"/>
</dbReference>
<dbReference type="InterPro" id="IPR023271">
    <property type="entry name" value="Aquaporin-like"/>
</dbReference>
<dbReference type="InterPro" id="IPR034294">
    <property type="entry name" value="Aquaporin_transptr"/>
</dbReference>
<dbReference type="Pfam" id="PF00230">
    <property type="entry name" value="MIP"/>
    <property type="match status" value="1"/>
</dbReference>
<evidence type="ECO:0000256" key="2">
    <source>
        <dbReference type="ARBA" id="ARBA00022448"/>
    </source>
</evidence>
<dbReference type="PRINTS" id="PR00783">
    <property type="entry name" value="MINTRINSICP"/>
</dbReference>
<evidence type="ECO:0000256" key="7">
    <source>
        <dbReference type="SAM" id="Phobius"/>
    </source>
</evidence>
<reference evidence="8 9" key="2">
    <citation type="journal article" date="2017" name="Genome Biol.">
        <title>New reference genome sequences of hot pepper reveal the massive evolution of plant disease-resistance genes by retroduplication.</title>
        <authorList>
            <person name="Kim S."/>
            <person name="Park J."/>
            <person name="Yeom S.I."/>
            <person name="Kim Y.M."/>
            <person name="Seo E."/>
            <person name="Kim K.T."/>
            <person name="Kim M.S."/>
            <person name="Lee J.M."/>
            <person name="Cheong K."/>
            <person name="Shin H.S."/>
            <person name="Kim S.B."/>
            <person name="Han K."/>
            <person name="Lee J."/>
            <person name="Park M."/>
            <person name="Lee H.A."/>
            <person name="Lee H.Y."/>
            <person name="Lee Y."/>
            <person name="Oh S."/>
            <person name="Lee J.H."/>
            <person name="Choi E."/>
            <person name="Choi E."/>
            <person name="Lee S.E."/>
            <person name="Jeon J."/>
            <person name="Kim H."/>
            <person name="Choi G."/>
            <person name="Song H."/>
            <person name="Lee J."/>
            <person name="Lee S.C."/>
            <person name="Kwon J.K."/>
            <person name="Lee H.Y."/>
            <person name="Koo N."/>
            <person name="Hong Y."/>
            <person name="Kim R.W."/>
            <person name="Kang W.H."/>
            <person name="Huh J.H."/>
            <person name="Kang B.C."/>
            <person name="Yang T.J."/>
            <person name="Lee Y.H."/>
            <person name="Bennetzen J.L."/>
            <person name="Choi D."/>
        </authorList>
    </citation>
    <scope>NUCLEOTIDE SEQUENCE [LARGE SCALE GENOMIC DNA]</scope>
    <source>
        <strain evidence="9">cv. CM334</strain>
    </source>
</reference>
<keyword evidence="3 6" id="KW-0812">Transmembrane</keyword>
<dbReference type="EMBL" id="AYRZ02000006">
    <property type="protein sequence ID" value="PHT79954.1"/>
    <property type="molecule type" value="Genomic_DNA"/>
</dbReference>
<evidence type="ECO:0000313" key="9">
    <source>
        <dbReference type="Proteomes" id="UP000222542"/>
    </source>
</evidence>
<keyword evidence="5 7" id="KW-0472">Membrane</keyword>
<dbReference type="GO" id="GO:0016020">
    <property type="term" value="C:membrane"/>
    <property type="evidence" value="ECO:0007669"/>
    <property type="project" value="UniProtKB-SubCell"/>
</dbReference>
<evidence type="ECO:0000256" key="1">
    <source>
        <dbReference type="ARBA" id="ARBA00004141"/>
    </source>
</evidence>
<dbReference type="Gramene" id="PHT79954">
    <property type="protein sequence ID" value="PHT79954"/>
    <property type="gene ID" value="T459_18006"/>
</dbReference>
<reference evidence="8 9" key="1">
    <citation type="journal article" date="2014" name="Nat. Genet.">
        <title>Genome sequence of the hot pepper provides insights into the evolution of pungency in Capsicum species.</title>
        <authorList>
            <person name="Kim S."/>
            <person name="Park M."/>
            <person name="Yeom S.I."/>
            <person name="Kim Y.M."/>
            <person name="Lee J.M."/>
            <person name="Lee H.A."/>
            <person name="Seo E."/>
            <person name="Choi J."/>
            <person name="Cheong K."/>
            <person name="Kim K.T."/>
            <person name="Jung K."/>
            <person name="Lee G.W."/>
            <person name="Oh S.K."/>
            <person name="Bae C."/>
            <person name="Kim S.B."/>
            <person name="Lee H.Y."/>
            <person name="Kim S.Y."/>
            <person name="Kim M.S."/>
            <person name="Kang B.C."/>
            <person name="Jo Y.D."/>
            <person name="Yang H.B."/>
            <person name="Jeong H.J."/>
            <person name="Kang W.H."/>
            <person name="Kwon J.K."/>
            <person name="Shin C."/>
            <person name="Lim J.Y."/>
            <person name="Park J.H."/>
            <person name="Huh J.H."/>
            <person name="Kim J.S."/>
            <person name="Kim B.D."/>
            <person name="Cohen O."/>
            <person name="Paran I."/>
            <person name="Suh M.C."/>
            <person name="Lee S.B."/>
            <person name="Kim Y.K."/>
            <person name="Shin Y."/>
            <person name="Noh S.J."/>
            <person name="Park J."/>
            <person name="Seo Y.S."/>
            <person name="Kwon S.Y."/>
            <person name="Kim H.A."/>
            <person name="Park J.M."/>
            <person name="Kim H.J."/>
            <person name="Choi S.B."/>
            <person name="Bosland P.W."/>
            <person name="Reeves G."/>
            <person name="Jo S.H."/>
            <person name="Lee B.W."/>
            <person name="Cho H.T."/>
            <person name="Choi H.S."/>
            <person name="Lee M.S."/>
            <person name="Yu Y."/>
            <person name="Do Choi Y."/>
            <person name="Park B.S."/>
            <person name="van Deynze A."/>
            <person name="Ashrafi H."/>
            <person name="Hill T."/>
            <person name="Kim W.T."/>
            <person name="Pai H.S."/>
            <person name="Ahn H.K."/>
            <person name="Yeam I."/>
            <person name="Giovannoni J.J."/>
            <person name="Rose J.K."/>
            <person name="Sorensen I."/>
            <person name="Lee S.J."/>
            <person name="Kim R.W."/>
            <person name="Choi I.Y."/>
            <person name="Choi B.S."/>
            <person name="Lim J.S."/>
            <person name="Lee Y.H."/>
            <person name="Choi D."/>
        </authorList>
    </citation>
    <scope>NUCLEOTIDE SEQUENCE [LARGE SCALE GENOMIC DNA]</scope>
    <source>
        <strain evidence="9">cv. CM334</strain>
    </source>
</reference>
<dbReference type="AlphaFoldDB" id="A0A2G2ZDD1"/>
<dbReference type="STRING" id="4072.A0A2G2ZDD1"/>
<dbReference type="SUPFAM" id="SSF81338">
    <property type="entry name" value="Aquaporin-like"/>
    <property type="match status" value="1"/>
</dbReference>
<dbReference type="Gene3D" id="1.20.1080.10">
    <property type="entry name" value="Glycerol uptake facilitator protein"/>
    <property type="match status" value="1"/>
</dbReference>
<keyword evidence="9" id="KW-1185">Reference proteome</keyword>
<sequence>MASTIHLLNVVCGLWLPNVLDVLMVLVAKIGGISGMDSGLAKELGGLHVRRQKDGQWFAVEPIPGALGCINGMVLKLIGDFVGTYMLIFAGCAAIILNINKDNVVTLPGIASVWGLVVMVLIYSGAHFNTAVTIAFATSPGECLTSPACTGECNIIEPAKALISETNPPKYKSFSYTEYLKIFFTDTSEFEAALNPYKL</sequence>
<comment type="subcellular location">
    <subcellularLocation>
        <location evidence="1">Membrane</location>
        <topology evidence="1">Multi-pass membrane protein</topology>
    </subcellularLocation>
</comment>
<organism evidence="8 9">
    <name type="scientific">Capsicum annuum</name>
    <name type="common">Capsicum pepper</name>
    <dbReference type="NCBI Taxonomy" id="4072"/>
    <lineage>
        <taxon>Eukaryota</taxon>
        <taxon>Viridiplantae</taxon>
        <taxon>Streptophyta</taxon>
        <taxon>Embryophyta</taxon>
        <taxon>Tracheophyta</taxon>
        <taxon>Spermatophyta</taxon>
        <taxon>Magnoliopsida</taxon>
        <taxon>eudicotyledons</taxon>
        <taxon>Gunneridae</taxon>
        <taxon>Pentapetalae</taxon>
        <taxon>asterids</taxon>
        <taxon>lamiids</taxon>
        <taxon>Solanales</taxon>
        <taxon>Solanaceae</taxon>
        <taxon>Solanoideae</taxon>
        <taxon>Capsiceae</taxon>
        <taxon>Capsicum</taxon>
    </lineage>
</organism>
<evidence type="ECO:0000256" key="4">
    <source>
        <dbReference type="ARBA" id="ARBA00022989"/>
    </source>
</evidence>
<gene>
    <name evidence="8" type="ORF">T459_18006</name>
</gene>
<feature type="transmembrane region" description="Helical" evidence="7">
    <location>
        <begin position="105"/>
        <end position="123"/>
    </location>
</feature>
<name>A0A2G2ZDD1_CAPAN</name>
<feature type="transmembrane region" description="Helical" evidence="7">
    <location>
        <begin position="6"/>
        <end position="28"/>
    </location>
</feature>
<evidence type="ECO:0000313" key="8">
    <source>
        <dbReference type="EMBL" id="PHT79954.1"/>
    </source>
</evidence>
<evidence type="ECO:0000256" key="3">
    <source>
        <dbReference type="ARBA" id="ARBA00022692"/>
    </source>
</evidence>
<protein>
    <submittedName>
        <fullName evidence="8">Uncharacterized protein</fullName>
    </submittedName>
</protein>
<keyword evidence="4 7" id="KW-1133">Transmembrane helix</keyword>
<evidence type="ECO:0000256" key="5">
    <source>
        <dbReference type="ARBA" id="ARBA00023136"/>
    </source>
</evidence>
<evidence type="ECO:0000256" key="6">
    <source>
        <dbReference type="RuleBase" id="RU000477"/>
    </source>
</evidence>
<proteinExistence type="inferred from homology"/>
<comment type="caution">
    <text evidence="8">The sequence shown here is derived from an EMBL/GenBank/DDBJ whole genome shotgun (WGS) entry which is preliminary data.</text>
</comment>
<dbReference type="PANTHER" id="PTHR45724">
    <property type="entry name" value="AQUAPORIN NIP2-1"/>
    <property type="match status" value="1"/>
</dbReference>
<dbReference type="PANTHER" id="PTHR45724:SF13">
    <property type="entry name" value="AQUAPORIN NIP1-1-RELATED"/>
    <property type="match status" value="1"/>
</dbReference>
<comment type="similarity">
    <text evidence="6">Belongs to the MIP/aquaporin (TC 1.A.8) family.</text>
</comment>
<keyword evidence="2 6" id="KW-0813">Transport</keyword>